<evidence type="ECO:0000313" key="3">
    <source>
        <dbReference type="EMBL" id="QIV96388.1"/>
    </source>
</evidence>
<dbReference type="InterPro" id="IPR013559">
    <property type="entry name" value="YheO"/>
</dbReference>
<dbReference type="Pfam" id="PF08348">
    <property type="entry name" value="PAS_6"/>
    <property type="match status" value="1"/>
</dbReference>
<dbReference type="Proteomes" id="UP000502004">
    <property type="component" value="Chromosome"/>
</dbReference>
<feature type="domain" description="Transcriptional regulator DauR-like HTH" evidence="2">
    <location>
        <begin position="143"/>
        <end position="203"/>
    </location>
</feature>
<dbReference type="InterPro" id="IPR039446">
    <property type="entry name" value="DauR-like"/>
</dbReference>
<gene>
    <name evidence="3" type="ORF">E4K63_05930</name>
</gene>
<dbReference type="Pfam" id="PF13309">
    <property type="entry name" value="HTH_22"/>
    <property type="match status" value="1"/>
</dbReference>
<accession>A0AAE6YI96</accession>
<evidence type="ECO:0000259" key="2">
    <source>
        <dbReference type="Pfam" id="PF13309"/>
    </source>
</evidence>
<feature type="domain" description="YheO-like" evidence="1">
    <location>
        <begin position="5"/>
        <end position="113"/>
    </location>
</feature>
<dbReference type="PANTHER" id="PTHR35568">
    <property type="entry name" value="TRANSCRIPTIONAL REGULATOR DAUR"/>
    <property type="match status" value="1"/>
</dbReference>
<dbReference type="RefSeq" id="WP_133941033.1">
    <property type="nucleotide sequence ID" value="NZ_CP038241.1"/>
</dbReference>
<dbReference type="PANTHER" id="PTHR35568:SF1">
    <property type="entry name" value="TRANSCRIPTIONAL REGULATOR DAUR"/>
    <property type="match status" value="1"/>
</dbReference>
<keyword evidence="4" id="KW-1185">Reference proteome</keyword>
<dbReference type="InterPro" id="IPR039445">
    <property type="entry name" value="DauR-like_HTH"/>
</dbReference>
<evidence type="ECO:0000313" key="4">
    <source>
        <dbReference type="Proteomes" id="UP000502004"/>
    </source>
</evidence>
<organism evidence="3 4">
    <name type="scientific">Allofrancisella inopinata</name>
    <dbReference type="NCBI Taxonomy" id="1085647"/>
    <lineage>
        <taxon>Bacteria</taxon>
        <taxon>Pseudomonadati</taxon>
        <taxon>Pseudomonadota</taxon>
        <taxon>Gammaproteobacteria</taxon>
        <taxon>Thiotrichales</taxon>
        <taxon>Francisellaceae</taxon>
        <taxon>Allofrancisella</taxon>
    </lineage>
</organism>
<proteinExistence type="predicted"/>
<protein>
    <recommendedName>
        <fullName evidence="5">Transcriptional regulator YheO</fullName>
    </recommendedName>
</protein>
<dbReference type="AlphaFoldDB" id="A0AAE6YI96"/>
<evidence type="ECO:0008006" key="5">
    <source>
        <dbReference type="Google" id="ProtNLM"/>
    </source>
</evidence>
<dbReference type="EMBL" id="CP038241">
    <property type="protein sequence ID" value="QIV96388.1"/>
    <property type="molecule type" value="Genomic_DNA"/>
</dbReference>
<dbReference type="KEGG" id="aii:E4K63_05930"/>
<evidence type="ECO:0000259" key="1">
    <source>
        <dbReference type="Pfam" id="PF08348"/>
    </source>
</evidence>
<name>A0AAE6YI96_9GAMM</name>
<sequence length="203" mass="23184">MRVELRSYSDIAQAISKLLYPFAEVVIHDLSKNRIEAIFNSISRREVGDPSYLDHIDFKAYDKLLSVIGPYEKLNYDGRKMKCIITVIRDDKDIVVGALCINLDVSVFDKYQALINMFLPEGGNQIAKGEQNLFKDTLYEKVNGFVQKYCIDKNLLLDNLNRAQKKDLILELKNQGALDGKNASYYIARALGISRATVYNYLK</sequence>
<reference evidence="3 4" key="1">
    <citation type="submission" date="2019-03" db="EMBL/GenBank/DDBJ databases">
        <title>Complete Genome Sequence of Allofrancisella inopinata Strain SYSU YG23 Isolated from Water-Cooling Systems in China.</title>
        <authorList>
            <person name="Ohrman C."/>
            <person name="Uneklint I."/>
            <person name="Sjodin A."/>
        </authorList>
    </citation>
    <scope>NUCLEOTIDE SEQUENCE [LARGE SCALE GENOMIC DNA]</scope>
    <source>
        <strain evidence="3 4">SYSU YG23</strain>
    </source>
</reference>